<protein>
    <submittedName>
        <fullName evidence="1">Oxygen-independent coproporphyrinogen III oxidase</fullName>
        <ecNumber evidence="1">1.3.99.22</ecNumber>
    </submittedName>
</protein>
<sequence>SIKNGTDYLNNQNVSSFDLNFNNKIINRLKENRYNPYYLYRQKRIIGGNENIGYSIKRHECVYNIMMIQELHDIWGFGMGATSKLHINSKKFEQISNFRSMREYLLRNKEVSAKKLKVLFDRYRSGK</sequence>
<dbReference type="EMBL" id="AGBB01000171">
    <property type="protein sequence ID" value="EGY78400.1"/>
    <property type="molecule type" value="Genomic_DNA"/>
</dbReference>
<accession>G4D5S5</accession>
<dbReference type="GO" id="GO:0016491">
    <property type="term" value="F:oxidoreductase activity"/>
    <property type="evidence" value="ECO:0007669"/>
    <property type="project" value="UniProtKB-KW"/>
</dbReference>
<dbReference type="eggNOG" id="COG0635">
    <property type="taxonomic scope" value="Bacteria"/>
</dbReference>
<dbReference type="STRING" id="997350.HMPREF9129_1755"/>
<reference evidence="1 2" key="1">
    <citation type="submission" date="2011-06" db="EMBL/GenBank/DDBJ databases">
        <authorList>
            <person name="Muzny D."/>
            <person name="Qin X."/>
            <person name="Deng J."/>
            <person name="Jiang H."/>
            <person name="Liu Y."/>
            <person name="Qu J."/>
            <person name="Song X.-Z."/>
            <person name="Zhang L."/>
            <person name="Thornton R."/>
            <person name="Coyle M."/>
            <person name="Francisco L."/>
            <person name="Jackson L."/>
            <person name="Javaid M."/>
            <person name="Korchina V."/>
            <person name="Kovar C."/>
            <person name="Mata R."/>
            <person name="Mathew T."/>
            <person name="Ngo R."/>
            <person name="Nguyen L."/>
            <person name="Nguyen N."/>
            <person name="Okwuonu G."/>
            <person name="Ongeri F."/>
            <person name="Pham C."/>
            <person name="Simmons D."/>
            <person name="Wilczek-Boney K."/>
            <person name="Hale W."/>
            <person name="Jakkamsetti A."/>
            <person name="Pham P."/>
            <person name="Ruth R."/>
            <person name="San Lucas F."/>
            <person name="Warren J."/>
            <person name="Zhang J."/>
            <person name="Zhao Z."/>
            <person name="Zhou C."/>
            <person name="Zhu D."/>
            <person name="Lee S."/>
            <person name="Bess C."/>
            <person name="Blankenburg K."/>
            <person name="Forbes L."/>
            <person name="Fu Q."/>
            <person name="Gubbala S."/>
            <person name="Hirani K."/>
            <person name="Jayaseelan J.C."/>
            <person name="Lara F."/>
            <person name="Munidasa M."/>
            <person name="Palculict T."/>
            <person name="Patil S."/>
            <person name="Pu L.-L."/>
            <person name="Saada N."/>
            <person name="Tang L."/>
            <person name="Weissenberger G."/>
            <person name="Zhu Y."/>
            <person name="Hemphill L."/>
            <person name="Shang Y."/>
            <person name="Youmans B."/>
            <person name="Ayvaz T."/>
            <person name="Ross M."/>
            <person name="Santibanez J."/>
            <person name="Aqrawi P."/>
            <person name="Gross S."/>
            <person name="Joshi V."/>
            <person name="Fowler G."/>
            <person name="Nazareth L."/>
            <person name="Reid J."/>
            <person name="Worley K."/>
            <person name="Petrosino J."/>
            <person name="Highlander S."/>
            <person name="Gibbs R."/>
        </authorList>
    </citation>
    <scope>NUCLEOTIDE SEQUENCE [LARGE SCALE GENOMIC DNA]</scope>
    <source>
        <strain evidence="1 2">ATCC 29427</strain>
    </source>
</reference>
<dbReference type="HOGENOM" id="CLU_1975235_0_0_9"/>
<evidence type="ECO:0000313" key="1">
    <source>
        <dbReference type="EMBL" id="EGY78400.1"/>
    </source>
</evidence>
<dbReference type="AlphaFoldDB" id="G4D5S5"/>
<keyword evidence="1" id="KW-0560">Oxidoreductase</keyword>
<dbReference type="SUPFAM" id="SSF102114">
    <property type="entry name" value="Radical SAM enzymes"/>
    <property type="match status" value="1"/>
</dbReference>
<dbReference type="EC" id="1.3.99.22" evidence="1"/>
<dbReference type="Proteomes" id="UP000003422">
    <property type="component" value="Unassembled WGS sequence"/>
</dbReference>
<proteinExistence type="predicted"/>
<name>G4D5S5_9FIRM</name>
<keyword evidence="2" id="KW-1185">Reference proteome</keyword>
<organism evidence="1 2">
    <name type="scientific">Peptoniphilus indolicus ATCC 29427</name>
    <dbReference type="NCBI Taxonomy" id="997350"/>
    <lineage>
        <taxon>Bacteria</taxon>
        <taxon>Bacillati</taxon>
        <taxon>Bacillota</taxon>
        <taxon>Tissierellia</taxon>
        <taxon>Tissierellales</taxon>
        <taxon>Peptoniphilaceae</taxon>
        <taxon>Peptoniphilus</taxon>
    </lineage>
</organism>
<dbReference type="InterPro" id="IPR058240">
    <property type="entry name" value="rSAM_sf"/>
</dbReference>
<dbReference type="PATRIC" id="fig|997350.3.peg.1683"/>
<evidence type="ECO:0000313" key="2">
    <source>
        <dbReference type="Proteomes" id="UP000003422"/>
    </source>
</evidence>
<feature type="non-terminal residue" evidence="1">
    <location>
        <position position="1"/>
    </location>
</feature>
<gene>
    <name evidence="1" type="ORF">HMPREF9129_1755</name>
</gene>
<comment type="caution">
    <text evidence="1">The sequence shown here is derived from an EMBL/GenBank/DDBJ whole genome shotgun (WGS) entry which is preliminary data.</text>
</comment>